<name>A0A411CPW0_9CAUD</name>
<sequence length="153" mass="16761">MKLTAKILAFVVALGVLGGLANRNEAEAAPSPKPLPISSKVKFSKLPPAVYVAPLGKLPTRPCTEDDTTSRNCFWDAARQGNGKGHSYWVDAKGRLTYLDPKLNDETKRKLFALGKQAAGWEHWGVVWGHQLCYAKVGDTSLIQCFDGFRETS</sequence>
<evidence type="ECO:0000313" key="2">
    <source>
        <dbReference type="Proteomes" id="UP000289966"/>
    </source>
</evidence>
<reference evidence="1 2" key="1">
    <citation type="submission" date="2019-01" db="EMBL/GenBank/DDBJ databases">
        <authorList>
            <person name="Molina J."/>
            <person name="Li Y."/>
            <person name="Tei-Muno D.A."/>
            <person name="Klug H.M."/>
            <person name="Nayek S."/>
            <person name="Layton S.R."/>
            <person name="Kim T."/>
            <person name="Hughes L.E."/>
            <person name="Garlena R.A."/>
            <person name="Russell D.A."/>
            <person name="Pope W.H."/>
            <person name="Jacobs-Sera D."/>
            <person name="Hatfull G.F."/>
        </authorList>
    </citation>
    <scope>NUCLEOTIDE SEQUENCE [LARGE SCALE GENOMIC DNA]</scope>
</reference>
<organism evidence="1 2">
    <name type="scientific">Streptomyces phage Janus</name>
    <dbReference type="NCBI Taxonomy" id="2510525"/>
    <lineage>
        <taxon>Viruses</taxon>
        <taxon>Duplodnaviria</taxon>
        <taxon>Heunggongvirae</taxon>
        <taxon>Uroviricota</taxon>
        <taxon>Caudoviricetes</taxon>
        <taxon>Arquatrovirinae</taxon>
        <taxon>Janusvirus</taxon>
        <taxon>Janusvirus janus</taxon>
    </lineage>
</organism>
<dbReference type="GeneID" id="64470964"/>
<dbReference type="EMBL" id="MK392366">
    <property type="protein sequence ID" value="QAY15971.1"/>
    <property type="molecule type" value="Genomic_DNA"/>
</dbReference>
<protein>
    <submittedName>
        <fullName evidence="1">Uncharacterized protein</fullName>
    </submittedName>
</protein>
<accession>A0A411CPW0</accession>
<dbReference type="KEGG" id="vg:64470964"/>
<keyword evidence="2" id="KW-1185">Reference proteome</keyword>
<gene>
    <name evidence="1" type="primary">67</name>
    <name evidence="1" type="ORF">SEA_JANUS_67</name>
</gene>
<dbReference type="Proteomes" id="UP000289966">
    <property type="component" value="Segment"/>
</dbReference>
<dbReference type="RefSeq" id="YP_010055041.1">
    <property type="nucleotide sequence ID" value="NC_054660.1"/>
</dbReference>
<evidence type="ECO:0000313" key="1">
    <source>
        <dbReference type="EMBL" id="QAY15971.1"/>
    </source>
</evidence>
<proteinExistence type="predicted"/>